<comment type="caution">
    <text evidence="1">The sequence shown here is derived from an EMBL/GenBank/DDBJ whole genome shotgun (WGS) entry which is preliminary data.</text>
</comment>
<evidence type="ECO:0000313" key="1">
    <source>
        <dbReference type="EMBL" id="KKM78779.1"/>
    </source>
</evidence>
<proteinExistence type="predicted"/>
<reference evidence="1" key="1">
    <citation type="journal article" date="2015" name="Nature">
        <title>Complex archaea that bridge the gap between prokaryotes and eukaryotes.</title>
        <authorList>
            <person name="Spang A."/>
            <person name="Saw J.H."/>
            <person name="Jorgensen S.L."/>
            <person name="Zaremba-Niedzwiedzka K."/>
            <person name="Martijn J."/>
            <person name="Lind A.E."/>
            <person name="van Eijk R."/>
            <person name="Schleper C."/>
            <person name="Guy L."/>
            <person name="Ettema T.J."/>
        </authorList>
    </citation>
    <scope>NUCLEOTIDE SEQUENCE</scope>
</reference>
<dbReference type="AlphaFoldDB" id="A0A0F9K9C8"/>
<dbReference type="EMBL" id="LAZR01008435">
    <property type="protein sequence ID" value="KKM78779.1"/>
    <property type="molecule type" value="Genomic_DNA"/>
</dbReference>
<sequence length="122" mass="13719">MKEGKKTLDEVVLLSTLDAFTIEERRLERFEAGDIIVDTCAASDSDRPYETAIQHPDYKGGLWIVVELYDTKAEARLGHYKWMALMMAGKPPDELRDVSTRAALMCDPDGLVFRRGEEGLAP</sequence>
<gene>
    <name evidence="1" type="ORF">LCGC14_1356570</name>
</gene>
<protein>
    <submittedName>
        <fullName evidence="1">Uncharacterized protein</fullName>
    </submittedName>
</protein>
<accession>A0A0F9K9C8</accession>
<organism evidence="1">
    <name type="scientific">marine sediment metagenome</name>
    <dbReference type="NCBI Taxonomy" id="412755"/>
    <lineage>
        <taxon>unclassified sequences</taxon>
        <taxon>metagenomes</taxon>
        <taxon>ecological metagenomes</taxon>
    </lineage>
</organism>
<name>A0A0F9K9C8_9ZZZZ</name>